<reference evidence="2" key="1">
    <citation type="submission" date="2023-03" db="EMBL/GenBank/DDBJ databases">
        <title>Chromosome-scale reference genome and RAD-based genetic map of yellow starthistle (Centaurea solstitialis) reveal putative structural variation and QTLs associated with invader traits.</title>
        <authorList>
            <person name="Reatini B."/>
            <person name="Cang F.A."/>
            <person name="Jiang Q."/>
            <person name="Mckibben M.T.W."/>
            <person name="Barker M.S."/>
            <person name="Rieseberg L.H."/>
            <person name="Dlugosch K.M."/>
        </authorList>
    </citation>
    <scope>NUCLEOTIDE SEQUENCE</scope>
    <source>
        <strain evidence="2">CAN-66</strain>
        <tissue evidence="2">Leaf</tissue>
    </source>
</reference>
<name>A0AA38W5D0_9ASTR</name>
<dbReference type="PANTHER" id="PTHR11439:SF495">
    <property type="entry name" value="REVERSE TRANSCRIPTASE, RNA-DEPENDENT DNA POLYMERASE-RELATED"/>
    <property type="match status" value="1"/>
</dbReference>
<comment type="caution">
    <text evidence="2">The sequence shown here is derived from an EMBL/GenBank/DDBJ whole genome shotgun (WGS) entry which is preliminary data.</text>
</comment>
<proteinExistence type="predicted"/>
<dbReference type="CDD" id="cd09272">
    <property type="entry name" value="RNase_HI_RT_Ty1"/>
    <property type="match status" value="1"/>
</dbReference>
<protein>
    <recommendedName>
        <fullName evidence="1">Reverse transcriptase Ty1/copia-type domain-containing protein</fullName>
    </recommendedName>
</protein>
<evidence type="ECO:0000313" key="3">
    <source>
        <dbReference type="Proteomes" id="UP001172457"/>
    </source>
</evidence>
<evidence type="ECO:0000313" key="2">
    <source>
        <dbReference type="EMBL" id="KAJ9547277.1"/>
    </source>
</evidence>
<dbReference type="PANTHER" id="PTHR11439">
    <property type="entry name" value="GAG-POL-RELATED RETROTRANSPOSON"/>
    <property type="match status" value="1"/>
</dbReference>
<evidence type="ECO:0000259" key="1">
    <source>
        <dbReference type="Pfam" id="PF07727"/>
    </source>
</evidence>
<gene>
    <name evidence="2" type="ORF">OSB04_019820</name>
</gene>
<dbReference type="Pfam" id="PF07727">
    <property type="entry name" value="RVT_2"/>
    <property type="match status" value="1"/>
</dbReference>
<dbReference type="Proteomes" id="UP001172457">
    <property type="component" value="Chromosome 5"/>
</dbReference>
<dbReference type="EMBL" id="JARYMX010000005">
    <property type="protein sequence ID" value="KAJ9547277.1"/>
    <property type="molecule type" value="Genomic_DNA"/>
</dbReference>
<dbReference type="AlphaFoldDB" id="A0AA38W5D0"/>
<feature type="domain" description="Reverse transcriptase Ty1/copia-type" evidence="1">
    <location>
        <begin position="1"/>
        <end position="56"/>
    </location>
</feature>
<dbReference type="InterPro" id="IPR013103">
    <property type="entry name" value="RVT_2"/>
</dbReference>
<keyword evidence="3" id="KW-1185">Reference proteome</keyword>
<organism evidence="2 3">
    <name type="scientific">Centaurea solstitialis</name>
    <name type="common">yellow star-thistle</name>
    <dbReference type="NCBI Taxonomy" id="347529"/>
    <lineage>
        <taxon>Eukaryota</taxon>
        <taxon>Viridiplantae</taxon>
        <taxon>Streptophyta</taxon>
        <taxon>Embryophyta</taxon>
        <taxon>Tracheophyta</taxon>
        <taxon>Spermatophyta</taxon>
        <taxon>Magnoliopsida</taxon>
        <taxon>eudicotyledons</taxon>
        <taxon>Gunneridae</taxon>
        <taxon>Pentapetalae</taxon>
        <taxon>asterids</taxon>
        <taxon>campanulids</taxon>
        <taxon>Asterales</taxon>
        <taxon>Asteraceae</taxon>
        <taxon>Carduoideae</taxon>
        <taxon>Cardueae</taxon>
        <taxon>Centaureinae</taxon>
        <taxon>Centaurea</taxon>
    </lineage>
</organism>
<sequence length="284" mass="32161">MQSEFEMSMMGELTFFLGLQVKQSSEGIFINQAKYIQDLLKKYKLNEVSPMRTPMATGLKLHKDLSGFLGMIGSLLYLTATRPGIVFATCLCARYQANPKESHLSAVKRILRYLKKTQSLGLWYPLYSGFDLLVYTDSDYGGCQVDRKSTSGSCQFLGGKLVSWSSKKQNCVSTSTVEAKYVVALKLFGYFVTMATLLTRSPSSVIPKYIDIRYHFLKHHVEEGNVEMYFVKTKFQLADLFTKALDEKRFNFLVEKIGMTEAKVTDLVSSPTEDLLTYLLSISF</sequence>
<accession>A0AA38W5D0</accession>